<dbReference type="AlphaFoldDB" id="A0A7M1S1J2"/>
<protein>
    <submittedName>
        <fullName evidence="1">Uncharacterized protein</fullName>
    </submittedName>
</protein>
<name>A0A7M1S1J2_9BACT</name>
<gene>
    <name evidence="1" type="ORF">IMZ28_07525</name>
</gene>
<reference evidence="1 2" key="1">
    <citation type="submission" date="2020-10" db="EMBL/GenBank/DDBJ databases">
        <title>The genome of sulfurovum sp.</title>
        <authorList>
            <person name="Xie S."/>
            <person name="Shao Z."/>
            <person name="Jiang L."/>
        </authorList>
    </citation>
    <scope>NUCLEOTIDE SEQUENCE [LARGE SCALE GENOMIC DNA]</scope>
    <source>
        <strain evidence="1 2">ST-419</strain>
    </source>
</reference>
<accession>A0A7M1S1J2</accession>
<keyword evidence="2" id="KW-1185">Reference proteome</keyword>
<evidence type="ECO:0000313" key="1">
    <source>
        <dbReference type="EMBL" id="QOR61297.1"/>
    </source>
</evidence>
<dbReference type="RefSeq" id="WP_197547970.1">
    <property type="nucleotide sequence ID" value="NZ_CP063164.1"/>
</dbReference>
<sequence>MRIFLVTLLFMTSLFSKSIDYDSDWVKDLPKNEQICVVMDLSKRVNENLNTLDKPKTSEDFMWNLKTEVYSKGYISKLITKDIHLKKIFDMNIDLLVQFIRGNIDSKSLQSAMEKNTLKLIEYLKGNYKVENCRRYQSFYKNKIEESFKILMGYAKLAALDNNQKQRNKKKVEIKKLSEEQMNLIKVVINTEGFINEDLYNEFWKGIKTYKLNQESRKLIEEEMIFVQQIQFEIWNSALESIKQKKVYKTEKLKKLIQKAYTLFSKNPTYDYKQIQSSIDKIDILLNSAVDQTPYYANGNVIYITQDLVNQVLSGLDASIERIKMLIEPNWNPIVKERYLNDYANVLWHLPLTKSFEIIKIDGVDKKFISYSSIMDFNSVVSISFIESKISNTRACIKGIANRLGEDTPIILDKYFNGFSASEASFNINDTNGKVYINAQCIATKNHQYSILSISNNNVDSLNYYNELLKKLIIKK</sequence>
<proteinExistence type="predicted"/>
<evidence type="ECO:0000313" key="2">
    <source>
        <dbReference type="Proteomes" id="UP000595074"/>
    </source>
</evidence>
<organism evidence="1 2">
    <name type="scientific">Sulfurovum indicum</name>
    <dbReference type="NCBI Taxonomy" id="2779528"/>
    <lineage>
        <taxon>Bacteria</taxon>
        <taxon>Pseudomonadati</taxon>
        <taxon>Campylobacterota</taxon>
        <taxon>Epsilonproteobacteria</taxon>
        <taxon>Campylobacterales</taxon>
        <taxon>Sulfurovaceae</taxon>
        <taxon>Sulfurovum</taxon>
    </lineage>
</organism>
<dbReference type="Proteomes" id="UP000595074">
    <property type="component" value="Chromosome"/>
</dbReference>
<dbReference type="KEGG" id="sinu:IMZ28_07525"/>
<dbReference type="EMBL" id="CP063164">
    <property type="protein sequence ID" value="QOR61297.1"/>
    <property type="molecule type" value="Genomic_DNA"/>
</dbReference>